<evidence type="ECO:0000313" key="5">
    <source>
        <dbReference type="Proteomes" id="UP000659654"/>
    </source>
</evidence>
<reference evidence="3" key="2">
    <citation type="submission" date="2020-08" db="EMBL/GenBank/DDBJ databases">
        <authorList>
            <person name="Kikuchi T."/>
        </authorList>
    </citation>
    <scope>NUCLEOTIDE SEQUENCE</scope>
    <source>
        <strain evidence="2">Ka4C1</strain>
    </source>
</reference>
<dbReference type="AlphaFoldDB" id="A0A1I7SQ48"/>
<gene>
    <name evidence="2" type="ORF">BXYJ_LOCUS7225</name>
</gene>
<evidence type="ECO:0000313" key="3">
    <source>
        <dbReference type="EMBL" id="CAG9109600.1"/>
    </source>
</evidence>
<dbReference type="EMBL" id="CAJFDI010000003">
    <property type="protein sequence ID" value="CAD5222257.1"/>
    <property type="molecule type" value="Genomic_DNA"/>
</dbReference>
<reference evidence="6" key="1">
    <citation type="submission" date="2016-11" db="UniProtKB">
        <authorList>
            <consortium name="WormBaseParasite"/>
        </authorList>
    </citation>
    <scope>IDENTIFICATION</scope>
</reference>
<evidence type="ECO:0000256" key="1">
    <source>
        <dbReference type="SAM" id="SignalP"/>
    </source>
</evidence>
<keyword evidence="5" id="KW-1185">Reference proteome</keyword>
<name>A0A1I7SQ48_BURXY</name>
<evidence type="ECO:0000313" key="4">
    <source>
        <dbReference type="Proteomes" id="UP000095284"/>
    </source>
</evidence>
<dbReference type="Proteomes" id="UP000582659">
    <property type="component" value="Unassembled WGS sequence"/>
</dbReference>
<accession>A0A1I7SQ48</accession>
<dbReference type="Proteomes" id="UP000659654">
    <property type="component" value="Unassembled WGS sequence"/>
</dbReference>
<protein>
    <submittedName>
        <fullName evidence="2">(pine wood nematode) hypothetical protein</fullName>
    </submittedName>
</protein>
<evidence type="ECO:0000313" key="2">
    <source>
        <dbReference type="EMBL" id="CAD5222257.1"/>
    </source>
</evidence>
<proteinExistence type="predicted"/>
<dbReference type="EMBL" id="CAJFCV020000003">
    <property type="protein sequence ID" value="CAG9109600.1"/>
    <property type="molecule type" value="Genomic_DNA"/>
</dbReference>
<organism evidence="4 6">
    <name type="scientific">Bursaphelenchus xylophilus</name>
    <name type="common">Pinewood nematode worm</name>
    <name type="synonym">Aphelenchoides xylophilus</name>
    <dbReference type="NCBI Taxonomy" id="6326"/>
    <lineage>
        <taxon>Eukaryota</taxon>
        <taxon>Metazoa</taxon>
        <taxon>Ecdysozoa</taxon>
        <taxon>Nematoda</taxon>
        <taxon>Chromadorea</taxon>
        <taxon>Rhabditida</taxon>
        <taxon>Tylenchina</taxon>
        <taxon>Tylenchomorpha</taxon>
        <taxon>Aphelenchoidea</taxon>
        <taxon>Aphelenchoididae</taxon>
        <taxon>Bursaphelenchus</taxon>
    </lineage>
</organism>
<feature type="signal peptide" evidence="1">
    <location>
        <begin position="1"/>
        <end position="20"/>
    </location>
</feature>
<dbReference type="WBParaSite" id="BXY_1519300.1">
    <property type="protein sequence ID" value="BXY_1519300.1"/>
    <property type="gene ID" value="BXY_1519300"/>
</dbReference>
<sequence length="346" mass="38943">MHLYLLFVVVAIANSHRIPAQYFSDTGTVSIRVGAQQETFNLDLTTLLDKTIVFSKECLTTQCLNFRDILHVYDDSNDQHNNTSTFLPGLNCENLNSVPIAVGSLKFTADFSTFHPNGDLLDTSDLEEKSFKHFEGYLPLRFGRDHLFDTAFEHVPLEPRTVTFVPAISGSLESGMYIGDYPPNLCEPFGEMVQTRKAHGTDSLLLMNHSRVTFGANTYDWNVFIAAGPKFVFNQNPATKFFGRLVAEKRISEKDFQALPPNITVPLPGIGHVVILRESFYAKDGGFYYPLYIIGGWAGDFGLNQATIKDKCFRLDKTSGEWTWGFSHRTIKPEIGITRAFNWSVQ</sequence>
<feature type="chain" id="PRO_5036308811" evidence="1">
    <location>
        <begin position="21"/>
        <end position="346"/>
    </location>
</feature>
<keyword evidence="1" id="KW-0732">Signal</keyword>
<dbReference type="Proteomes" id="UP000095284">
    <property type="component" value="Unplaced"/>
</dbReference>
<evidence type="ECO:0000313" key="6">
    <source>
        <dbReference type="WBParaSite" id="BXY_1519300.1"/>
    </source>
</evidence>